<keyword evidence="1" id="KW-0812">Transmembrane</keyword>
<evidence type="ECO:0000313" key="3">
    <source>
        <dbReference type="EMBL" id="MDE8654081.1"/>
    </source>
</evidence>
<dbReference type="SUPFAM" id="SSF81469">
    <property type="entry name" value="Bacterial aa3 type cytochrome c oxidase subunit IV"/>
    <property type="match status" value="1"/>
</dbReference>
<dbReference type="InterPro" id="IPR012422">
    <property type="entry name" value="Cyt_c_oxidase_su4_bac-aa3"/>
</dbReference>
<evidence type="ECO:0000313" key="4">
    <source>
        <dbReference type="Proteomes" id="UP001216253"/>
    </source>
</evidence>
<evidence type="ECO:0000256" key="1">
    <source>
        <dbReference type="SAM" id="Phobius"/>
    </source>
</evidence>
<keyword evidence="4" id="KW-1185">Reference proteome</keyword>
<dbReference type="Gene3D" id="1.20.5.160">
    <property type="entry name" value="Bacterial aa3 type cytochrome c oxidase subunit IV"/>
    <property type="match status" value="1"/>
</dbReference>
<feature type="transmembrane region" description="Helical" evidence="1">
    <location>
        <begin position="20"/>
        <end position="39"/>
    </location>
</feature>
<dbReference type="RefSeq" id="WP_275230199.1">
    <property type="nucleotide sequence ID" value="NZ_JARESE010000073.1"/>
</dbReference>
<sequence>MASGNDMKAANDTYSGFLTLLKIGTIAAVCATAFVVFLIA</sequence>
<keyword evidence="1" id="KW-0472">Membrane</keyword>
<dbReference type="Pfam" id="PF07835">
    <property type="entry name" value="COX4_pro_2"/>
    <property type="match status" value="1"/>
</dbReference>
<proteinExistence type="predicted"/>
<dbReference type="EMBL" id="JARESE010000073">
    <property type="protein sequence ID" value="MDE8654081.1"/>
    <property type="molecule type" value="Genomic_DNA"/>
</dbReference>
<dbReference type="Proteomes" id="UP001216253">
    <property type="component" value="Unassembled WGS sequence"/>
</dbReference>
<keyword evidence="1" id="KW-1133">Transmembrane helix</keyword>
<feature type="domain" description="Cytochrome c oxidase subunit IV bacterial aa3 type" evidence="2">
    <location>
        <begin position="2"/>
        <end position="35"/>
    </location>
</feature>
<comment type="caution">
    <text evidence="3">The sequence shown here is derived from an EMBL/GenBank/DDBJ whole genome shotgun (WGS) entry which is preliminary data.</text>
</comment>
<accession>A0ABT5WW52</accession>
<name>A0ABT5WW52_9SPHN</name>
<reference evidence="3 4" key="1">
    <citation type="submission" date="2023-03" db="EMBL/GenBank/DDBJ databases">
        <title>NovoSphingobium album sp. nov. isolated from polycyclic aromatic hydrocarbons- and heavy-metal polluted soil.</title>
        <authorList>
            <person name="Liu Z."/>
            <person name="Wang K."/>
        </authorList>
    </citation>
    <scope>NUCLEOTIDE SEQUENCE [LARGE SCALE GENOMIC DNA]</scope>
    <source>
        <strain evidence="3 4">H3SJ31-1</strain>
    </source>
</reference>
<dbReference type="InterPro" id="IPR036596">
    <property type="entry name" value="Cyt-C_aa3_sf"/>
</dbReference>
<evidence type="ECO:0000259" key="2">
    <source>
        <dbReference type="Pfam" id="PF07835"/>
    </source>
</evidence>
<protein>
    <submittedName>
        <fullName evidence="3">Aa3-type cytochrome c oxidase subunit IV</fullName>
    </submittedName>
</protein>
<gene>
    <name evidence="3" type="ORF">PYV00_20515</name>
</gene>
<organism evidence="3 4">
    <name type="scientific">Novosphingobium album</name>
    <name type="common">ex Liu et al. 2023</name>
    <dbReference type="NCBI Taxonomy" id="3031130"/>
    <lineage>
        <taxon>Bacteria</taxon>
        <taxon>Pseudomonadati</taxon>
        <taxon>Pseudomonadota</taxon>
        <taxon>Alphaproteobacteria</taxon>
        <taxon>Sphingomonadales</taxon>
        <taxon>Sphingomonadaceae</taxon>
        <taxon>Novosphingobium</taxon>
    </lineage>
</organism>